<evidence type="ECO:0000313" key="2">
    <source>
        <dbReference type="EMBL" id="SDE16049.1"/>
    </source>
</evidence>
<dbReference type="Proteomes" id="UP000199109">
    <property type="component" value="Unassembled WGS sequence"/>
</dbReference>
<dbReference type="RefSeq" id="WP_091867289.1">
    <property type="nucleotide sequence ID" value="NZ_FNAO01000003.1"/>
</dbReference>
<dbReference type="OrthoDB" id="952191at2"/>
<evidence type="ECO:0000256" key="1">
    <source>
        <dbReference type="SAM" id="SignalP"/>
    </source>
</evidence>
<keyword evidence="1" id="KW-0732">Signal</keyword>
<organism evidence="2 3">
    <name type="scientific">Pricia antarctica</name>
    <dbReference type="NCBI Taxonomy" id="641691"/>
    <lineage>
        <taxon>Bacteria</taxon>
        <taxon>Pseudomonadati</taxon>
        <taxon>Bacteroidota</taxon>
        <taxon>Flavobacteriia</taxon>
        <taxon>Flavobacteriales</taxon>
        <taxon>Flavobacteriaceae</taxon>
        <taxon>Pricia</taxon>
    </lineage>
</organism>
<dbReference type="AlphaFoldDB" id="A0A1G7AMG8"/>
<name>A0A1G7AMG8_9FLAO</name>
<dbReference type="EMBL" id="FNAO01000003">
    <property type="protein sequence ID" value="SDE16049.1"/>
    <property type="molecule type" value="Genomic_DNA"/>
</dbReference>
<feature type="signal peptide" evidence="1">
    <location>
        <begin position="1"/>
        <end position="21"/>
    </location>
</feature>
<gene>
    <name evidence="2" type="ORF">SAMN05421636_103455</name>
</gene>
<evidence type="ECO:0008006" key="4">
    <source>
        <dbReference type="Google" id="ProtNLM"/>
    </source>
</evidence>
<dbReference type="STRING" id="641691.SAMN05421636_103455"/>
<accession>A0A1G7AMG8</accession>
<proteinExistence type="predicted"/>
<protein>
    <recommendedName>
        <fullName evidence="4">WG containing repeat-containing protein</fullName>
    </recommendedName>
</protein>
<reference evidence="2 3" key="1">
    <citation type="submission" date="2016-10" db="EMBL/GenBank/DDBJ databases">
        <authorList>
            <person name="de Groot N.N."/>
        </authorList>
    </citation>
    <scope>NUCLEOTIDE SEQUENCE [LARGE SCALE GENOMIC DNA]</scope>
    <source>
        <strain evidence="2 3">DSM 23421</strain>
    </source>
</reference>
<sequence>MKKLGIYIVCTLFLSGGALYAQQKSTEIVQNEQQEATQDMHPFLQRKATVNDSLKVVLFGTGGRFAEHRGLAVDLEPLKFEDTNYYLDHGDFYIYNGGRYLLVAPPTGLQIGNLKEQVPHLQEVGNTDYYGNGVFYRKSNANAFETEVAPEGAIIYELPILTETVTIDDEAYYEYLGVLYDKVFVDGEQGFKVVGELME</sequence>
<dbReference type="Pfam" id="PF20125">
    <property type="entry name" value="DUF6515"/>
    <property type="match status" value="1"/>
</dbReference>
<dbReference type="InterPro" id="IPR045398">
    <property type="entry name" value="DUF6515"/>
</dbReference>
<keyword evidence="3" id="KW-1185">Reference proteome</keyword>
<feature type="chain" id="PRO_5011706755" description="WG containing repeat-containing protein" evidence="1">
    <location>
        <begin position="22"/>
        <end position="199"/>
    </location>
</feature>
<evidence type="ECO:0000313" key="3">
    <source>
        <dbReference type="Proteomes" id="UP000199109"/>
    </source>
</evidence>